<dbReference type="RefSeq" id="WP_182043440.1">
    <property type="nucleotide sequence ID" value="NZ_JACDZE010000002.1"/>
</dbReference>
<evidence type="ECO:0000256" key="1">
    <source>
        <dbReference type="ARBA" id="ARBA00022679"/>
    </source>
</evidence>
<dbReference type="AlphaFoldDB" id="A0A838ZP62"/>
<dbReference type="Proteomes" id="UP000552241">
    <property type="component" value="Unassembled WGS sequence"/>
</dbReference>
<dbReference type="GO" id="GO:0030975">
    <property type="term" value="F:thiamine binding"/>
    <property type="evidence" value="ECO:0007669"/>
    <property type="project" value="InterPro"/>
</dbReference>
<accession>A0A838ZP62</accession>
<dbReference type="SUPFAM" id="SSF63999">
    <property type="entry name" value="Thiamin pyrophosphokinase, catalytic domain"/>
    <property type="match status" value="1"/>
</dbReference>
<organism evidence="7 8">
    <name type="scientific">Moheibacter lacus</name>
    <dbReference type="NCBI Taxonomy" id="2745851"/>
    <lineage>
        <taxon>Bacteria</taxon>
        <taxon>Pseudomonadati</taxon>
        <taxon>Bacteroidota</taxon>
        <taxon>Flavobacteriia</taxon>
        <taxon>Flavobacteriales</taxon>
        <taxon>Weeksellaceae</taxon>
        <taxon>Moheibacter</taxon>
    </lineage>
</organism>
<dbReference type="Gene3D" id="3.40.50.10240">
    <property type="entry name" value="Thiamin pyrophosphokinase, catalytic domain"/>
    <property type="match status" value="1"/>
</dbReference>
<evidence type="ECO:0000313" key="7">
    <source>
        <dbReference type="EMBL" id="MBA5629830.1"/>
    </source>
</evidence>
<dbReference type="SMART" id="SM00983">
    <property type="entry name" value="TPK_B1_binding"/>
    <property type="match status" value="1"/>
</dbReference>
<dbReference type="InterPro" id="IPR007373">
    <property type="entry name" value="Thiamin_PyroPKinase_B1-bd"/>
</dbReference>
<dbReference type="CDD" id="cd07995">
    <property type="entry name" value="TPK"/>
    <property type="match status" value="1"/>
</dbReference>
<feature type="domain" description="Thiamin pyrophosphokinase thiamin-binding" evidence="6">
    <location>
        <begin position="131"/>
        <end position="196"/>
    </location>
</feature>
<dbReference type="NCBIfam" id="TIGR01378">
    <property type="entry name" value="thi_PPkinase"/>
    <property type="match status" value="1"/>
</dbReference>
<evidence type="ECO:0000256" key="3">
    <source>
        <dbReference type="ARBA" id="ARBA00022777"/>
    </source>
</evidence>
<keyword evidence="3 7" id="KW-0418">Kinase</keyword>
<evidence type="ECO:0000313" key="8">
    <source>
        <dbReference type="Proteomes" id="UP000552241"/>
    </source>
</evidence>
<keyword evidence="4" id="KW-0067">ATP-binding</keyword>
<dbReference type="InterPro" id="IPR053149">
    <property type="entry name" value="TPK"/>
</dbReference>
<reference evidence="7 8" key="1">
    <citation type="submission" date="2020-07" db="EMBL/GenBank/DDBJ databases">
        <title>Moheibacter lacus sp. nov., a member of the family Flavobacteriaceae isolated from freshwater lake sediment.</title>
        <authorList>
            <person name="Liu Y."/>
        </authorList>
    </citation>
    <scope>NUCLEOTIDE SEQUENCE [LARGE SCALE GENOMIC DNA]</scope>
    <source>
        <strain evidence="7 8">BDHS18</strain>
    </source>
</reference>
<dbReference type="GO" id="GO:0009229">
    <property type="term" value="P:thiamine diphosphate biosynthetic process"/>
    <property type="evidence" value="ECO:0007669"/>
    <property type="project" value="InterPro"/>
</dbReference>
<evidence type="ECO:0000259" key="6">
    <source>
        <dbReference type="SMART" id="SM00983"/>
    </source>
</evidence>
<gene>
    <name evidence="7" type="ORF">HU137_08620</name>
</gene>
<evidence type="ECO:0000256" key="5">
    <source>
        <dbReference type="NCBIfam" id="TIGR01378"/>
    </source>
</evidence>
<dbReference type="InterPro" id="IPR036759">
    <property type="entry name" value="TPK_catalytic_sf"/>
</dbReference>
<keyword evidence="1 7" id="KW-0808">Transferase</keyword>
<comment type="caution">
    <text evidence="7">The sequence shown here is derived from an EMBL/GenBank/DDBJ whole genome shotgun (WGS) entry which is preliminary data.</text>
</comment>
<dbReference type="PANTHER" id="PTHR41299">
    <property type="entry name" value="THIAMINE PYROPHOSPHOKINASE"/>
    <property type="match status" value="1"/>
</dbReference>
<keyword evidence="8" id="KW-1185">Reference proteome</keyword>
<proteinExistence type="predicted"/>
<dbReference type="InterPro" id="IPR007371">
    <property type="entry name" value="TPK_catalytic"/>
</dbReference>
<evidence type="ECO:0000256" key="4">
    <source>
        <dbReference type="ARBA" id="ARBA00022840"/>
    </source>
</evidence>
<sequence>MSRVALFLNGQTPSLIPDLEQFEQIFCTDGAFLYLKALNITPDVVSGDFDSISSNEIPKEIEVVYTPDQNYTDFEKALILIENRNFNEVYVYGSSGMEHDHFLGNLSSGLKFKERLTIVFFDDFSYYFFTDKSIVLDGYKGRTISLYPFPVTKGIKTKGLKYPLESEDLDMTKRIGIRNQAVEDKVEIRYKEGELLLFIKLETP</sequence>
<dbReference type="GO" id="GO:0004788">
    <property type="term" value="F:thiamine diphosphokinase activity"/>
    <property type="evidence" value="ECO:0007669"/>
    <property type="project" value="UniProtKB-UniRule"/>
</dbReference>
<evidence type="ECO:0000256" key="2">
    <source>
        <dbReference type="ARBA" id="ARBA00022741"/>
    </source>
</evidence>
<dbReference type="InterPro" id="IPR036371">
    <property type="entry name" value="TPK_B1-bd_sf"/>
</dbReference>
<dbReference type="PANTHER" id="PTHR41299:SF1">
    <property type="entry name" value="THIAMINE PYROPHOSPHOKINASE"/>
    <property type="match status" value="1"/>
</dbReference>
<dbReference type="EC" id="2.7.6.2" evidence="5"/>
<dbReference type="SUPFAM" id="SSF63862">
    <property type="entry name" value="Thiamin pyrophosphokinase, substrate-binding domain"/>
    <property type="match status" value="1"/>
</dbReference>
<protein>
    <recommendedName>
        <fullName evidence="5">Thiamine diphosphokinase</fullName>
        <ecNumber evidence="5">2.7.6.2</ecNumber>
    </recommendedName>
</protein>
<dbReference type="GO" id="GO:0006772">
    <property type="term" value="P:thiamine metabolic process"/>
    <property type="evidence" value="ECO:0007669"/>
    <property type="project" value="UniProtKB-UniRule"/>
</dbReference>
<dbReference type="EMBL" id="JACDZE010000002">
    <property type="protein sequence ID" value="MBA5629830.1"/>
    <property type="molecule type" value="Genomic_DNA"/>
</dbReference>
<dbReference type="Pfam" id="PF04263">
    <property type="entry name" value="TPK_catalytic"/>
    <property type="match status" value="1"/>
</dbReference>
<dbReference type="GO" id="GO:0016301">
    <property type="term" value="F:kinase activity"/>
    <property type="evidence" value="ECO:0007669"/>
    <property type="project" value="UniProtKB-KW"/>
</dbReference>
<dbReference type="GO" id="GO:0005524">
    <property type="term" value="F:ATP binding"/>
    <property type="evidence" value="ECO:0007669"/>
    <property type="project" value="UniProtKB-KW"/>
</dbReference>
<dbReference type="Pfam" id="PF04265">
    <property type="entry name" value="TPK_B1_binding"/>
    <property type="match status" value="1"/>
</dbReference>
<keyword evidence="2" id="KW-0547">Nucleotide-binding</keyword>
<dbReference type="InterPro" id="IPR006282">
    <property type="entry name" value="Thi_PPkinase"/>
</dbReference>
<name>A0A838ZP62_9FLAO</name>